<name>A0AAD6NM44_DREDA</name>
<gene>
    <name evidence="2" type="ORF">Dda_2217</name>
</gene>
<dbReference type="PANTHER" id="PTHR28283">
    <property type="entry name" value="3',5'-CYCLIC-NUCLEOTIDE PHOSPHODIESTERASE 1"/>
    <property type="match status" value="1"/>
</dbReference>
<dbReference type="PRINTS" id="PR00388">
    <property type="entry name" value="PDIESTERASE2"/>
</dbReference>
<feature type="region of interest" description="Disordered" evidence="1">
    <location>
        <begin position="443"/>
        <end position="472"/>
    </location>
</feature>
<dbReference type="AlphaFoldDB" id="A0AAD6NM44"/>
<dbReference type="InterPro" id="IPR000396">
    <property type="entry name" value="Pdiesterase2"/>
</dbReference>
<dbReference type="PANTHER" id="PTHR28283:SF1">
    <property type="entry name" value="3',5'-CYCLIC-NUCLEOTIDE PHOSPHODIESTERASE 1"/>
    <property type="match status" value="1"/>
</dbReference>
<dbReference type="Pfam" id="PF02112">
    <property type="entry name" value="PDEase_II"/>
    <property type="match status" value="2"/>
</dbReference>
<organism evidence="2 3">
    <name type="scientific">Drechslerella dactyloides</name>
    <name type="common">Nematode-trapping fungus</name>
    <name type="synonym">Arthrobotrys dactyloides</name>
    <dbReference type="NCBI Taxonomy" id="74499"/>
    <lineage>
        <taxon>Eukaryota</taxon>
        <taxon>Fungi</taxon>
        <taxon>Dikarya</taxon>
        <taxon>Ascomycota</taxon>
        <taxon>Pezizomycotina</taxon>
        <taxon>Orbiliomycetes</taxon>
        <taxon>Orbiliales</taxon>
        <taxon>Orbiliaceae</taxon>
        <taxon>Drechslerella</taxon>
    </lineage>
</organism>
<dbReference type="Proteomes" id="UP001221413">
    <property type="component" value="Unassembled WGS sequence"/>
</dbReference>
<dbReference type="EMBL" id="JAQGDS010000002">
    <property type="protein sequence ID" value="KAJ6263649.1"/>
    <property type="molecule type" value="Genomic_DNA"/>
</dbReference>
<dbReference type="Gene3D" id="3.60.15.10">
    <property type="entry name" value="Ribonuclease Z/Hydroxyacylglutathione hydrolase-like"/>
    <property type="match status" value="1"/>
</dbReference>
<dbReference type="SUPFAM" id="SSF56281">
    <property type="entry name" value="Metallo-hydrolase/oxidoreductase"/>
    <property type="match status" value="1"/>
</dbReference>
<proteinExistence type="predicted"/>
<dbReference type="CDD" id="cd09917">
    <property type="entry name" value="F-box_SF"/>
    <property type="match status" value="1"/>
</dbReference>
<feature type="region of interest" description="Disordered" evidence="1">
    <location>
        <begin position="759"/>
        <end position="851"/>
    </location>
</feature>
<reference evidence="2" key="1">
    <citation type="submission" date="2023-01" db="EMBL/GenBank/DDBJ databases">
        <title>The chitinases involved in constricting ring structure development in the nematode-trapping fungus Drechslerella dactyloides.</title>
        <authorList>
            <person name="Wang R."/>
            <person name="Zhang L."/>
            <person name="Tang P."/>
            <person name="Li S."/>
            <person name="Liang L."/>
        </authorList>
    </citation>
    <scope>NUCLEOTIDE SEQUENCE</scope>
    <source>
        <strain evidence="2">YMF1.00031</strain>
    </source>
</reference>
<protein>
    <submittedName>
        <fullName evidence="2">Uncharacterized protein</fullName>
    </submittedName>
</protein>
<feature type="compositionally biased region" description="Polar residues" evidence="1">
    <location>
        <begin position="367"/>
        <end position="382"/>
    </location>
</feature>
<evidence type="ECO:0000313" key="3">
    <source>
        <dbReference type="Proteomes" id="UP001221413"/>
    </source>
</evidence>
<evidence type="ECO:0000256" key="1">
    <source>
        <dbReference type="SAM" id="MobiDB-lite"/>
    </source>
</evidence>
<dbReference type="InterPro" id="IPR036866">
    <property type="entry name" value="RibonucZ/Hydroxyglut_hydro"/>
</dbReference>
<evidence type="ECO:0000313" key="2">
    <source>
        <dbReference type="EMBL" id="KAJ6263649.1"/>
    </source>
</evidence>
<sequence>MDNIPNEVVLMVLESNVLSTRDQLAFGQTSKRFHELSKRVAYRHHILTFPFDEAKVEALLKNEEYVRHLGMIFGNGGLMYSGLSSQMMRMIDHFQGLTSLMIMDAGQLGGNEFLKGMAHILVSKPMLVELRIRYCYLYEHIGPMQPVLDVLKKGVVAKIRKLDIYIGPALIRPHGASVTNLWILMSVFKNATEHVETFSATSALIWVMQNQRTRERYLKALPKRVRQMEFWKLPKAKTISFSYGSCPESPIFYLDARTLGNVKTFVCWQDFTAKEKFFVTVSEKLKSFPNLLQLIIWEGHRKFILADIENSADPRKELATLEEQYAHKSKVFAEKCQQLETITWIPYQKGPWRVRFFVLPGVANHGSEASNPEASAKTTAVQSHRAIRQRPRPADITVHGAGGGPSEEGVTGFLVRSMATDWAPGSILAVDAGSHLASIIKILENTPGGQHPTTPTTPNSSKRRPPSVTPLQTGHRELTLQTTPSSPPSHFQGASLPFKTPRANAAHIFRELIGGYCLTHPHLDHISGLVINTAGIVPGNPKKVIAALPPTIEALKAHVFNDIIWPNMTDENGGVGFLTLRRLVDASVVDGKIEYRGVVDGLSVQAWPVSHGHCMHKHTHRGSDAQVWLTDGFPREKSQAIRAASGLNRRQTWQKKCVNDSSCFFIRDDFTEKEILIFGDVEADSVSISEPRRNVYIWNYAAEKMHRGVLSAIFIESSYDITQKDDQLYGHMTPKHVVEELQVLASKVLLHREREARRFSMPKRRRTTDNPDSILKIDPFDAGYGQAGQDGYNSASDDSDVPRSPTDLKGLPEHKRKSPGGKRRRNDGEPTSPPRYTASPTSITGGDPVDTSTPLKGLRVVIIHVKDDFDDDADVRQSILNNLIKLEAQAGLGCTFEMAETGGSMFF</sequence>
<dbReference type="GO" id="GO:0004115">
    <property type="term" value="F:3',5'-cyclic-AMP phosphodiesterase activity"/>
    <property type="evidence" value="ECO:0007669"/>
    <property type="project" value="InterPro"/>
</dbReference>
<dbReference type="GO" id="GO:0006198">
    <property type="term" value="P:cAMP catabolic process"/>
    <property type="evidence" value="ECO:0007669"/>
    <property type="project" value="InterPro"/>
</dbReference>
<dbReference type="GO" id="GO:1902660">
    <property type="term" value="P:negative regulation of glucose mediated signaling pathway"/>
    <property type="evidence" value="ECO:0007669"/>
    <property type="project" value="TreeGrafter"/>
</dbReference>
<feature type="compositionally biased region" description="Basic residues" evidence="1">
    <location>
        <begin position="814"/>
        <end position="825"/>
    </location>
</feature>
<dbReference type="GO" id="GO:0047555">
    <property type="term" value="F:3',5'-cyclic-GMP phosphodiesterase activity"/>
    <property type="evidence" value="ECO:0007669"/>
    <property type="project" value="TreeGrafter"/>
</dbReference>
<feature type="compositionally biased region" description="Polar residues" evidence="1">
    <location>
        <begin position="838"/>
        <end position="851"/>
    </location>
</feature>
<dbReference type="CDD" id="cd07735">
    <property type="entry name" value="class_II_PDE_MBL-fold"/>
    <property type="match status" value="1"/>
</dbReference>
<accession>A0AAD6NM44</accession>
<keyword evidence="3" id="KW-1185">Reference proteome</keyword>
<feature type="region of interest" description="Disordered" evidence="1">
    <location>
        <begin position="366"/>
        <end position="406"/>
    </location>
</feature>
<comment type="caution">
    <text evidence="2">The sequence shown here is derived from an EMBL/GenBank/DDBJ whole genome shotgun (WGS) entry which is preliminary data.</text>
</comment>